<feature type="compositionally biased region" description="Low complexity" evidence="1">
    <location>
        <begin position="69"/>
        <end position="88"/>
    </location>
</feature>
<dbReference type="Proteomes" id="UP000243723">
    <property type="component" value="Unassembled WGS sequence"/>
</dbReference>
<dbReference type="AlphaFoldDB" id="A0A2P7ZDP7"/>
<reference evidence="2 3" key="1">
    <citation type="submission" date="2017-05" db="EMBL/GenBank/DDBJ databases">
        <title>Draft genome sequence of Elsinoe australis.</title>
        <authorList>
            <person name="Cheng Q."/>
        </authorList>
    </citation>
    <scope>NUCLEOTIDE SEQUENCE [LARGE SCALE GENOMIC DNA]</scope>
    <source>
        <strain evidence="2 3">NL1</strain>
    </source>
</reference>
<organism evidence="2 3">
    <name type="scientific">Elsinoe australis</name>
    <dbReference type="NCBI Taxonomy" id="40998"/>
    <lineage>
        <taxon>Eukaryota</taxon>
        <taxon>Fungi</taxon>
        <taxon>Dikarya</taxon>
        <taxon>Ascomycota</taxon>
        <taxon>Pezizomycotina</taxon>
        <taxon>Dothideomycetes</taxon>
        <taxon>Dothideomycetidae</taxon>
        <taxon>Myriangiales</taxon>
        <taxon>Elsinoaceae</taxon>
        <taxon>Elsinoe</taxon>
    </lineage>
</organism>
<proteinExistence type="predicted"/>
<name>A0A2P7ZDP7_9PEZI</name>
<evidence type="ECO:0000313" key="3">
    <source>
        <dbReference type="Proteomes" id="UP000243723"/>
    </source>
</evidence>
<keyword evidence="3" id="KW-1185">Reference proteome</keyword>
<evidence type="ECO:0000313" key="2">
    <source>
        <dbReference type="EMBL" id="PSK46345.1"/>
    </source>
</evidence>
<gene>
    <name evidence="2" type="ORF">B9Z65_5313</name>
</gene>
<dbReference type="EMBL" id="NHZQ01000236">
    <property type="protein sequence ID" value="PSK46345.1"/>
    <property type="molecule type" value="Genomic_DNA"/>
</dbReference>
<sequence>MGLLDTLRSKYELYRLEQRYTRRETRTTFKSGAVYVDGEYIYQNGAPVSPGEGPGDGPGPWTPKSGNVSGVASPTTSSGPSSPMSGSEHSGRGPWGRMPER</sequence>
<evidence type="ECO:0000256" key="1">
    <source>
        <dbReference type="SAM" id="MobiDB-lite"/>
    </source>
</evidence>
<comment type="caution">
    <text evidence="2">The sequence shown here is derived from an EMBL/GenBank/DDBJ whole genome shotgun (WGS) entry which is preliminary data.</text>
</comment>
<accession>A0A2P7ZDP7</accession>
<protein>
    <submittedName>
        <fullName evidence="2">Uncharacterized protein</fullName>
    </submittedName>
</protein>
<feature type="region of interest" description="Disordered" evidence="1">
    <location>
        <begin position="43"/>
        <end position="101"/>
    </location>
</feature>